<name>A0ABV4P0C4_9GAMM</name>
<feature type="compositionally biased region" description="Basic and acidic residues" evidence="1">
    <location>
        <begin position="1"/>
        <end position="26"/>
    </location>
</feature>
<organism evidence="2 3">
    <name type="scientific">Microbulbifer epialgicus</name>
    <dbReference type="NCBI Taxonomy" id="393907"/>
    <lineage>
        <taxon>Bacteria</taxon>
        <taxon>Pseudomonadati</taxon>
        <taxon>Pseudomonadota</taxon>
        <taxon>Gammaproteobacteria</taxon>
        <taxon>Cellvibrionales</taxon>
        <taxon>Microbulbiferaceae</taxon>
        <taxon>Microbulbifer</taxon>
    </lineage>
</organism>
<proteinExistence type="predicted"/>
<feature type="region of interest" description="Disordered" evidence="1">
    <location>
        <begin position="1"/>
        <end position="71"/>
    </location>
</feature>
<accession>A0ABV4P0C4</accession>
<dbReference type="RefSeq" id="WP_371839020.1">
    <property type="nucleotide sequence ID" value="NZ_JBGMEK010000021.1"/>
</dbReference>
<dbReference type="Proteomes" id="UP001569428">
    <property type="component" value="Unassembled WGS sequence"/>
</dbReference>
<dbReference type="EMBL" id="JBGMEK010000021">
    <property type="protein sequence ID" value="MFA0811457.1"/>
    <property type="molecule type" value="Genomic_DNA"/>
</dbReference>
<evidence type="ECO:0000256" key="1">
    <source>
        <dbReference type="SAM" id="MobiDB-lite"/>
    </source>
</evidence>
<reference evidence="2 3" key="1">
    <citation type="submission" date="2024-08" db="EMBL/GenBank/DDBJ databases">
        <authorList>
            <person name="Ishaq N."/>
        </authorList>
    </citation>
    <scope>NUCLEOTIDE SEQUENCE [LARGE SCALE GENOMIC DNA]</scope>
    <source>
        <strain evidence="2 3">DSM 18651</strain>
    </source>
</reference>
<evidence type="ECO:0000313" key="2">
    <source>
        <dbReference type="EMBL" id="MFA0811457.1"/>
    </source>
</evidence>
<sequence length="71" mass="7981">MKDKIKDFNTAHDEKLKGLSKEERAKAGLKKLAQQMRAEKGKIKEPEGLASGKSDKDGKMIIDLDKDHDDE</sequence>
<feature type="compositionally biased region" description="Basic and acidic residues" evidence="1">
    <location>
        <begin position="37"/>
        <end position="71"/>
    </location>
</feature>
<gene>
    <name evidence="2" type="ORF">ACCI49_11060</name>
</gene>
<evidence type="ECO:0000313" key="3">
    <source>
        <dbReference type="Proteomes" id="UP001569428"/>
    </source>
</evidence>
<keyword evidence="3" id="KW-1185">Reference proteome</keyword>
<protein>
    <submittedName>
        <fullName evidence="2">Uncharacterized protein</fullName>
    </submittedName>
</protein>
<comment type="caution">
    <text evidence="2">The sequence shown here is derived from an EMBL/GenBank/DDBJ whole genome shotgun (WGS) entry which is preliminary data.</text>
</comment>